<dbReference type="Pfam" id="PF00616">
    <property type="entry name" value="RasGAP"/>
    <property type="match status" value="2"/>
</dbReference>
<dbReference type="Gene3D" id="3.40.525.10">
    <property type="entry name" value="CRAL-TRIO lipid binding domain"/>
    <property type="match status" value="1"/>
</dbReference>
<dbReference type="STRING" id="1882483.A0A317XYC9"/>
<feature type="compositionally biased region" description="Low complexity" evidence="3">
    <location>
        <begin position="837"/>
        <end position="860"/>
    </location>
</feature>
<evidence type="ECO:0000313" key="6">
    <source>
        <dbReference type="Proteomes" id="UP000246740"/>
    </source>
</evidence>
<evidence type="ECO:0000256" key="1">
    <source>
        <dbReference type="ARBA" id="ARBA00022468"/>
    </source>
</evidence>
<dbReference type="CDD" id="cd00170">
    <property type="entry name" value="SEC14"/>
    <property type="match status" value="1"/>
</dbReference>
<feature type="domain" description="Ras-GAP" evidence="4">
    <location>
        <begin position="1575"/>
        <end position="1768"/>
    </location>
</feature>
<dbReference type="GO" id="GO:0005096">
    <property type="term" value="F:GTPase activator activity"/>
    <property type="evidence" value="ECO:0007669"/>
    <property type="project" value="UniProtKB-KW"/>
</dbReference>
<dbReference type="Proteomes" id="UP000246740">
    <property type="component" value="Unassembled WGS sequence"/>
</dbReference>
<keyword evidence="2" id="KW-0597">Phosphoprotein</keyword>
<name>A0A317XYC9_9BASI</name>
<evidence type="ECO:0000256" key="3">
    <source>
        <dbReference type="SAM" id="MobiDB-lite"/>
    </source>
</evidence>
<feature type="compositionally biased region" description="Low complexity" evidence="3">
    <location>
        <begin position="45"/>
        <end position="69"/>
    </location>
</feature>
<dbReference type="PROSITE" id="PS50018">
    <property type="entry name" value="RAS_GTPASE_ACTIV_2"/>
    <property type="match status" value="1"/>
</dbReference>
<proteinExistence type="predicted"/>
<dbReference type="EMBL" id="KZ819188">
    <property type="protein sequence ID" value="PWZ03284.1"/>
    <property type="molecule type" value="Genomic_DNA"/>
</dbReference>
<feature type="region of interest" description="Disordered" evidence="3">
    <location>
        <begin position="1"/>
        <end position="69"/>
    </location>
</feature>
<organism evidence="5 6">
    <name type="scientific">Testicularia cyperi</name>
    <dbReference type="NCBI Taxonomy" id="1882483"/>
    <lineage>
        <taxon>Eukaryota</taxon>
        <taxon>Fungi</taxon>
        <taxon>Dikarya</taxon>
        <taxon>Basidiomycota</taxon>
        <taxon>Ustilaginomycotina</taxon>
        <taxon>Ustilaginomycetes</taxon>
        <taxon>Ustilaginales</taxon>
        <taxon>Anthracoideaceae</taxon>
        <taxon>Testicularia</taxon>
    </lineage>
</organism>
<dbReference type="PROSITE" id="PS00509">
    <property type="entry name" value="RAS_GTPASE_ACTIV_1"/>
    <property type="match status" value="1"/>
</dbReference>
<protein>
    <recommendedName>
        <fullName evidence="4">Ras-GAP domain-containing protein</fullName>
    </recommendedName>
</protein>
<dbReference type="SMART" id="SM00323">
    <property type="entry name" value="RasGAP"/>
    <property type="match status" value="1"/>
</dbReference>
<feature type="compositionally biased region" description="Basic and acidic residues" evidence="3">
    <location>
        <begin position="347"/>
        <end position="356"/>
    </location>
</feature>
<evidence type="ECO:0000256" key="2">
    <source>
        <dbReference type="ARBA" id="ARBA00022553"/>
    </source>
</evidence>
<feature type="compositionally biased region" description="Low complexity" evidence="3">
    <location>
        <begin position="382"/>
        <end position="396"/>
    </location>
</feature>
<reference evidence="5 6" key="1">
    <citation type="journal article" date="2018" name="Mol. Biol. Evol.">
        <title>Broad Genomic Sampling Reveals a Smut Pathogenic Ancestry of the Fungal Clade Ustilaginomycotina.</title>
        <authorList>
            <person name="Kijpornyongpan T."/>
            <person name="Mondo S.J."/>
            <person name="Barry K."/>
            <person name="Sandor L."/>
            <person name="Lee J."/>
            <person name="Lipzen A."/>
            <person name="Pangilinan J."/>
            <person name="LaButti K."/>
            <person name="Hainaut M."/>
            <person name="Henrissat B."/>
            <person name="Grigoriev I.V."/>
            <person name="Spatafora J.W."/>
            <person name="Aime M.C."/>
        </authorList>
    </citation>
    <scope>NUCLEOTIDE SEQUENCE [LARGE SCALE GENOMIC DNA]</scope>
    <source>
        <strain evidence="5 6">MCA 3645</strain>
    </source>
</reference>
<gene>
    <name evidence="5" type="ORF">BCV70DRAFT_234995</name>
</gene>
<dbReference type="PANTHER" id="PTHR10194">
    <property type="entry name" value="RAS GTPASE-ACTIVATING PROTEINS"/>
    <property type="match status" value="1"/>
</dbReference>
<keyword evidence="1" id="KW-0343">GTPase activation</keyword>
<feature type="compositionally biased region" description="Low complexity" evidence="3">
    <location>
        <begin position="1"/>
        <end position="22"/>
    </location>
</feature>
<feature type="region of interest" description="Disordered" evidence="3">
    <location>
        <begin position="342"/>
        <end position="421"/>
    </location>
</feature>
<dbReference type="SUPFAM" id="SSF48371">
    <property type="entry name" value="ARM repeat"/>
    <property type="match status" value="1"/>
</dbReference>
<evidence type="ECO:0000259" key="4">
    <source>
        <dbReference type="PROSITE" id="PS50018"/>
    </source>
</evidence>
<dbReference type="InterPro" id="IPR023152">
    <property type="entry name" value="RasGAP_CS"/>
</dbReference>
<keyword evidence="6" id="KW-1185">Reference proteome</keyword>
<dbReference type="OrthoDB" id="28245at2759"/>
<dbReference type="Pfam" id="PF13716">
    <property type="entry name" value="CRAL_TRIO_2"/>
    <property type="match status" value="1"/>
</dbReference>
<dbReference type="InterPro" id="IPR039360">
    <property type="entry name" value="Ras_GTPase"/>
</dbReference>
<dbReference type="PANTHER" id="PTHR10194:SF142">
    <property type="entry name" value="NEUROFIBROMIN"/>
    <property type="match status" value="1"/>
</dbReference>
<feature type="region of interest" description="Disordered" evidence="3">
    <location>
        <begin position="834"/>
        <end position="860"/>
    </location>
</feature>
<evidence type="ECO:0000313" key="5">
    <source>
        <dbReference type="EMBL" id="PWZ03284.1"/>
    </source>
</evidence>
<dbReference type="Gene3D" id="1.10.506.10">
    <property type="entry name" value="GTPase Activation - p120gap, domain 1"/>
    <property type="match status" value="2"/>
</dbReference>
<sequence length="3041" mass="332808">MSQKPSLSSSAPSNGAPGQPANLPESQTRRIAYGIGADGDGGNMASPSPSVHAASYHHSSHHSIGSASGFRNSASAAAASTMSIAPDSSYDSGFQASYSSSIINNQQNNSGILPGNSINTLTGSATMHALSGDMGDSTGQAGPSSLPVGNSSQLLIGSIVQRLVNKLPCNSGWRLSLIEQDGLVRSSVANLVQLSRYQLGGVVRELLGAVEVLIKQSAQHGLEQQVSVGMLHSQLFMLKVLVSCMDYHWSLAAGRGQDVNPDSPGMSSFDRRGSTASTTSASTAVASAANASIAATTGATTASPSAWTDPPAMDDTQAKHILSVMTTLIKQTVVREETHFASPADAAESRGGKSETSHGLGLSGRTMPSERSLRDLSLRDPTSSFSSTKSFSHTSSRIGRDESDARDDVGVAPSEKHPETFMPSSLALASATSLFILYPAFPPTRVPFAVPPSYATSAKGGREPPRFNTTSWQILSYTRDSENSDVPSHLQTRIYRLASQVVFYLSSSNWVVVSARFRNRLFYLSSTVEESPSTAELRLLECSNLQKPRLVSVLQELGTSFLHLKRSAQYTTALVVRRAVWSWIQYHPSEFAALVTSNRRLEGSPDVLFDQVYSLADSTKRKIAFWPMLASLLILCPDLLSKAAIGDGRKAGGSAAKKLAFLEALRKAGRNQSLLDVATLCSVDLCKAAASAPRSDTGLRLLVHDLDPELRDRLFDPQRSALGVSRVFEVSLMIDLFVALFRIDPVKTIRELVPVCMADTSPAHFKIALVKACVLLASEAQRLPWSPDVSLLYAHVARSLRATFKETIYRMPRSEVKEGPRIDRRTTTRIVNAQLKTASPSSSSSASSSGHNAASGAAAANTSGTVDEATRHELLQSIMQLWILDLRALFYGIDLASPLALASLTSTGAVAGGSFQERERLYRAALSIDSILTLSVMISSVFATPPQFTPYRSTAAYLLVKTYQSKSTDPATVEFLAQQQQVGISCAPLFITNITEQLMVSESSAMQRHFLDLTYRAQLRLVKFFRKADDWRAIENSPIVPPKQERTAELIYVQMVMLLTMCSSDTEVCSAAMQCAGAHAAVIRTAPTYYTPLLQEWAKFFSDLGDPSFIQTGRIAQQKRIRALVRDIESPSAASWIAWKEAYSRWAALTQLVARPIAEETAVNQDKAAAQWHNYAGFLCAFGGACFSSEDRIANTIQPILAEVLPKYADADRPGPLIERFLQEMVDLLVSDSLWVREKAKETLGVDLGPRLIGILFRQIHAVLSDFFDKVTGYPKTTDMFTVFVEQSIGVATMVLNRLDATKATPFTSNVDIGSLMVLYVEYANSLGRDEHASRIKTAMCQMCEILMRKKSAFCFSNELRVRNRLFQALTTWTSDGVDDALPLSDALERLHHELDVSCLRCISIFLDKLPLLLADDALLLDDKVEWAKTRHFALYFGFFIKILNRTRRSEAAAVDRSRARAADTKSIIAASVKPKESGRDYTQLRESAILALSNLLASNIDSGLHSSLALAYHEDLRIRSAFMQIMTNVLNQGTAFDELEGIGGARKQNKLVDLVCQENLQLALAVCQVCPGRDVEPMSVLLLSMFDSRGGLIRFLKAAVEEEIQRTATEEMVFRSNSFCTSLLSTFARTHGYDYLRSIMAPLITEIARKPAGFSFEMDPSRIEPGNSTAKNQAALEEVAQGFIDSICSSAHRVPAVLRELCRHIRNVLDARFPASRYQGVGGLMFLRFISPAVVSPHMIDINFTGPTRELRRGLVLISKILITLASNNLFSSHKEPFMTGLNDFLKSNVWKVTAFLDQVSDAPTDPDRLYAADQPLGYGIHPTVYGIDDQDQNMLHRFLFDNVDKLGKNLQSRTDGTNGVPVAGSAIAGVSGIVTVPTNPSAVAPVEDRDSLPQLIDGSTPNPEAQVVYDKLCEALAELGEPKADDLPELSFAASNFQDFVRRHAGRNIDEESYRSVFYEGPPSRTGRPVLYYSMRNQKADTIDFEGLMLYILQTLEPFAYRQFDVVIDLTACLPANVTPGQWLLYFGSLMPAAVVANVCNVIFVNPNTTAKVELQVFNSAAYAESPLKHELTDKLICLQNVARCSSLSEVEMYIDPRNLRLDPVTMTILTSSADVRFEQITMVWYYHTLTPVTFTIGSEYLQITALKQQEWLPGMSVYLNDVVHLSDIDDVRSISIRGDDNTFFLSCRGGSLSFVFNSRERAEIVQALRQAKARVSKFRASSAADRTLRPSDVPGTLLNMAMLNITSSDSALRLGAYNLLCALSTSFNFGASSARKRLLSSQGLALPANTMGFVADLSKDFAVAAPGVTLEFLLSFFDGFERAAPSQKTMCLHYMSPWLPNLVMFVHTSREQQHEYQKRIKEVLNQLISITTKQPDMYAIMQRCVWAQLAKLDDLIPVFLDVFIEAAMDSGLHQERFEAVLDTMVSFSSVNLRGKLLSRLRKVIAKTAQEPVVSHLHQNASWKEIATLVRMNTVLSFTNRVESLLYLPELLHVILLLAGNGVDATRYSIYGSAVNLIHSLCTEDPREARKPDEVTPRMPESVVKLRVLLDRLAEPQCLRLFGLPGGPSSVAAAAAVASITSPVYSSNFSAAAYAGSKDVVRETPDNAAIEKLALLMYEVANIAAPNVDAANSWRARLASLVTSTAFQYNPIIQSRAFVLLGCLAQGEIDDDLLYQILVSLRGSISEWANSSSDMPMISIVTCLSKVVKILPTRSRYLPQMFWLGIAMIQCGHVPLFKAGVELVHSTVECIWERRIPVTQGTDFISYLLDARFEFRDAACKLDDETGIDFDINFSFGMAALLVKGLRHPSTKDITTQLMQAMLHHCAVDGEGEIKSQNGRISTSQLGFFIGLLPTATRPEDFGRLLQLAGVDQPSCDAAVQARKGGYNGLFDYLDVLENKIALLVVTLVTSLLQQAESDAERLLFYGFLEEAARQVPAIVSILYDSLAPGMKDIFVNCSNGAILDAVHGIAQTAVSQPFFAVQARETAKRGGPVAYLEESGYASLLGCGAFVPLAEGRRHVLGKLSIQLVLGLTDVGTT</sequence>
<dbReference type="InterPro" id="IPR036865">
    <property type="entry name" value="CRAL-TRIO_dom_sf"/>
</dbReference>
<feature type="region of interest" description="Disordered" evidence="3">
    <location>
        <begin position="256"/>
        <end position="275"/>
    </location>
</feature>
<feature type="compositionally biased region" description="Basic and acidic residues" evidence="3">
    <location>
        <begin position="398"/>
        <end position="419"/>
    </location>
</feature>
<dbReference type="InterPro" id="IPR001251">
    <property type="entry name" value="CRAL-TRIO_dom"/>
</dbReference>
<dbReference type="Gene3D" id="2.30.29.30">
    <property type="entry name" value="Pleckstrin-homology domain (PH domain)/Phosphotyrosine-binding domain (PTB)"/>
    <property type="match status" value="1"/>
</dbReference>
<dbReference type="InterPro" id="IPR001936">
    <property type="entry name" value="RasGAP_dom"/>
</dbReference>
<dbReference type="InterPro" id="IPR016024">
    <property type="entry name" value="ARM-type_fold"/>
</dbReference>
<dbReference type="InterPro" id="IPR008936">
    <property type="entry name" value="Rho_GTPase_activation_prot"/>
</dbReference>
<accession>A0A317XYC9</accession>
<dbReference type="SUPFAM" id="SSF48350">
    <property type="entry name" value="GTPase activation domain, GAP"/>
    <property type="match status" value="1"/>
</dbReference>
<dbReference type="InParanoid" id="A0A317XYC9"/>
<dbReference type="InterPro" id="IPR011993">
    <property type="entry name" value="PH-like_dom_sf"/>
</dbReference>